<feature type="region of interest" description="Disordered" evidence="1">
    <location>
        <begin position="1"/>
        <end position="30"/>
    </location>
</feature>
<sequence length="128" mass="14893">MDDEDVAFDESDGEYDVEFNEDSNSEPDADLENQYYNSKVLRSDPMKALESFKKVLELEENAHVKGEWGFRALKQIIQILLRWGEYSEMMKCYSQLLTYIKSAVTSNHTEKSITSISTSSQLRKIWSF</sequence>
<evidence type="ECO:0008006" key="4">
    <source>
        <dbReference type="Google" id="ProtNLM"/>
    </source>
</evidence>
<dbReference type="PANTHER" id="PTHR10678">
    <property type="entry name" value="26S PROTEASOME NON-ATPASE REGULATORY SUBUNIT 11/COP9 SIGNALOSOME COMPLEX SUBUNIT 2"/>
    <property type="match status" value="1"/>
</dbReference>
<dbReference type="AlphaFoldDB" id="A0A8S9XLZ2"/>
<evidence type="ECO:0000313" key="2">
    <source>
        <dbReference type="EMBL" id="KAF6209649.1"/>
    </source>
</evidence>
<keyword evidence="3" id="KW-1185">Reference proteome</keyword>
<evidence type="ECO:0000313" key="3">
    <source>
        <dbReference type="Proteomes" id="UP000466442"/>
    </source>
</evidence>
<evidence type="ECO:0000256" key="1">
    <source>
        <dbReference type="SAM" id="MobiDB-lite"/>
    </source>
</evidence>
<gene>
    <name evidence="2" type="ORF">GE061_015397</name>
</gene>
<accession>A0A8S9XLZ2</accession>
<protein>
    <recommendedName>
        <fullName evidence="4">COP9 signalosome complex subunit 2</fullName>
    </recommendedName>
</protein>
<dbReference type="Proteomes" id="UP000466442">
    <property type="component" value="Unassembled WGS sequence"/>
</dbReference>
<organism evidence="2 3">
    <name type="scientific">Apolygus lucorum</name>
    <name type="common">Small green plant bug</name>
    <name type="synonym">Lygocoris lucorum</name>
    <dbReference type="NCBI Taxonomy" id="248454"/>
    <lineage>
        <taxon>Eukaryota</taxon>
        <taxon>Metazoa</taxon>
        <taxon>Ecdysozoa</taxon>
        <taxon>Arthropoda</taxon>
        <taxon>Hexapoda</taxon>
        <taxon>Insecta</taxon>
        <taxon>Pterygota</taxon>
        <taxon>Neoptera</taxon>
        <taxon>Paraneoptera</taxon>
        <taxon>Hemiptera</taxon>
        <taxon>Heteroptera</taxon>
        <taxon>Panheteroptera</taxon>
        <taxon>Cimicomorpha</taxon>
        <taxon>Miridae</taxon>
        <taxon>Mirini</taxon>
        <taxon>Apolygus</taxon>
    </lineage>
</organism>
<dbReference type="EMBL" id="WIXP02000006">
    <property type="protein sequence ID" value="KAF6209649.1"/>
    <property type="molecule type" value="Genomic_DNA"/>
</dbReference>
<proteinExistence type="predicted"/>
<dbReference type="OrthoDB" id="194139at2759"/>
<comment type="caution">
    <text evidence="2">The sequence shown here is derived from an EMBL/GenBank/DDBJ whole genome shotgun (WGS) entry which is preliminary data.</text>
</comment>
<reference evidence="2" key="1">
    <citation type="journal article" date="2021" name="Mol. Ecol. Resour.">
        <title>Apolygus lucorum genome provides insights into omnivorousness and mesophyll feeding.</title>
        <authorList>
            <person name="Liu Y."/>
            <person name="Liu H."/>
            <person name="Wang H."/>
            <person name="Huang T."/>
            <person name="Liu B."/>
            <person name="Yang B."/>
            <person name="Yin L."/>
            <person name="Li B."/>
            <person name="Zhang Y."/>
            <person name="Zhang S."/>
            <person name="Jiang F."/>
            <person name="Zhang X."/>
            <person name="Ren Y."/>
            <person name="Wang B."/>
            <person name="Wang S."/>
            <person name="Lu Y."/>
            <person name="Wu K."/>
            <person name="Fan W."/>
            <person name="Wang G."/>
        </authorList>
    </citation>
    <scope>NUCLEOTIDE SEQUENCE</scope>
    <source>
        <strain evidence="2">12Hb</strain>
    </source>
</reference>
<dbReference type="InterPro" id="IPR050871">
    <property type="entry name" value="26S_Proteasome/COP9_Components"/>
</dbReference>
<name>A0A8S9XLZ2_APOLU</name>